<dbReference type="InterPro" id="IPR022385">
    <property type="entry name" value="Rhs_assc_core"/>
</dbReference>
<dbReference type="RefSeq" id="WP_180377863.1">
    <property type="nucleotide sequence ID" value="NZ_LXWF01000040.1"/>
</dbReference>
<protein>
    <recommendedName>
        <fullName evidence="4">RHS repeat-associated core domain-containing protein</fullName>
    </recommendedName>
</protein>
<gene>
    <name evidence="2" type="ORF">A7979_04055</name>
</gene>
<dbReference type="EMBL" id="LXWF01000040">
    <property type="protein sequence ID" value="ORC16499.1"/>
    <property type="molecule type" value="Genomic_DNA"/>
</dbReference>
<evidence type="ECO:0000256" key="1">
    <source>
        <dbReference type="SAM" id="Phobius"/>
    </source>
</evidence>
<name>A0A1Y1RPY3_9MICC</name>
<accession>A0A1Y1RPY3</accession>
<keyword evidence="1" id="KW-0472">Membrane</keyword>
<dbReference type="NCBIfam" id="TIGR03696">
    <property type="entry name" value="Rhs_assc_core"/>
    <property type="match status" value="1"/>
</dbReference>
<feature type="transmembrane region" description="Helical" evidence="1">
    <location>
        <begin position="115"/>
        <end position="136"/>
    </location>
</feature>
<dbReference type="AlphaFoldDB" id="A0A1Y1RPY3"/>
<evidence type="ECO:0008006" key="4">
    <source>
        <dbReference type="Google" id="ProtNLM"/>
    </source>
</evidence>
<dbReference type="Gene3D" id="2.180.10.10">
    <property type="entry name" value="RHS repeat-associated core"/>
    <property type="match status" value="1"/>
</dbReference>
<evidence type="ECO:0000313" key="2">
    <source>
        <dbReference type="EMBL" id="ORC16499.1"/>
    </source>
</evidence>
<keyword evidence="1" id="KW-1133">Transmembrane helix</keyword>
<proteinExistence type="predicted"/>
<keyword evidence="1" id="KW-0812">Transmembrane</keyword>
<reference evidence="2 3" key="1">
    <citation type="submission" date="2016-05" db="EMBL/GenBank/DDBJ databases">
        <title>Draft genome sequence of a porcine commensal Rothia nasimurium.</title>
        <authorList>
            <person name="Gaiser R.A."/>
            <person name="Van Baarlen P."/>
            <person name="Wells J.M."/>
        </authorList>
    </citation>
    <scope>NUCLEOTIDE SEQUENCE [LARGE SCALE GENOMIC DNA]</scope>
    <source>
        <strain evidence="2 3">PT-32</strain>
    </source>
</reference>
<organism evidence="2 3">
    <name type="scientific">Rothia nasimurium</name>
    <dbReference type="NCBI Taxonomy" id="85336"/>
    <lineage>
        <taxon>Bacteria</taxon>
        <taxon>Bacillati</taxon>
        <taxon>Actinomycetota</taxon>
        <taxon>Actinomycetes</taxon>
        <taxon>Micrococcales</taxon>
        <taxon>Micrococcaceae</taxon>
        <taxon>Rothia</taxon>
    </lineage>
</organism>
<feature type="transmembrane region" description="Helical" evidence="1">
    <location>
        <begin position="142"/>
        <end position="160"/>
    </location>
</feature>
<keyword evidence="3" id="KW-1185">Reference proteome</keyword>
<dbReference type="Proteomes" id="UP000192359">
    <property type="component" value="Unassembled WGS sequence"/>
</dbReference>
<sequence>MSASAPSFALPAAVPGFGVTVAGSLQVAGLEVLGVRAYDAASRGFISPDPVTSPVGAGWASNVYAFVGNDPVGLVDPWGLSPMTAGEFREYRADVRGRAGERVVSGVRRWADEHAGAIATAAIIAGTVVSVAALVATGPVGLIVAGAVGGGLLSGGLSILTNRGEDGRVDWGKVGLDTLIGGLAGGLGGAAVSVVGKAGSAVNAARSGRFAFKAEAAGAKALSLGQKAANSSVFNPMRYVNAVRSSHAGQKAAAWAARSDELGQVAAHYGDVGGYARSLSGQTVQSVTSNVASNNLAYGLGDFQEHTVGGYARATVSGVGVGVLSPRVTPLRQQAIGGASVDAGLVEQGLNGVKGFAIDRAADFGLGMGNYAVTPQEEELSWKVAAGEGLKSVVGGGSGTVSSGAADSIRVATPKVVGE</sequence>
<evidence type="ECO:0000313" key="3">
    <source>
        <dbReference type="Proteomes" id="UP000192359"/>
    </source>
</evidence>
<comment type="caution">
    <text evidence="2">The sequence shown here is derived from an EMBL/GenBank/DDBJ whole genome shotgun (WGS) entry which is preliminary data.</text>
</comment>